<proteinExistence type="predicted"/>
<organism evidence="2">
    <name type="scientific">uncultured Caudovirales phage</name>
    <dbReference type="NCBI Taxonomy" id="2100421"/>
    <lineage>
        <taxon>Viruses</taxon>
        <taxon>Duplodnaviria</taxon>
        <taxon>Heunggongvirae</taxon>
        <taxon>Uroviricota</taxon>
        <taxon>Caudoviricetes</taxon>
        <taxon>Peduoviridae</taxon>
        <taxon>Maltschvirus</taxon>
        <taxon>Maltschvirus maltsch</taxon>
    </lineage>
</organism>
<reference evidence="2" key="1">
    <citation type="submission" date="2020-04" db="EMBL/GenBank/DDBJ databases">
        <authorList>
            <person name="Chiriac C."/>
            <person name="Salcher M."/>
            <person name="Ghai R."/>
            <person name="Kavagutti S V."/>
        </authorList>
    </citation>
    <scope>NUCLEOTIDE SEQUENCE</scope>
</reference>
<keyword evidence="1" id="KW-0472">Membrane</keyword>
<feature type="transmembrane region" description="Helical" evidence="1">
    <location>
        <begin position="49"/>
        <end position="70"/>
    </location>
</feature>
<protein>
    <submittedName>
        <fullName evidence="2">Uncharacterized protein</fullName>
    </submittedName>
</protein>
<evidence type="ECO:0000256" key="1">
    <source>
        <dbReference type="SAM" id="Phobius"/>
    </source>
</evidence>
<name>A0A6J5KXI3_9CAUD</name>
<feature type="transmembrane region" description="Helical" evidence="1">
    <location>
        <begin position="20"/>
        <end position="37"/>
    </location>
</feature>
<gene>
    <name evidence="2" type="ORF">UFOVP78_53</name>
</gene>
<sequence length="105" mass="10954">MSDQMPDDLLSTAHRVLTSPEAVAIGTGLAAFIIRAAQSEKPRPLRAVVMDALATMAFAWLLFGAIDGYFHNPQMAAGVAGLLATLGSAGCQRLLLAFVKIKVGG</sequence>
<accession>A0A6J5KXI3</accession>
<keyword evidence="1" id="KW-1133">Transmembrane helix</keyword>
<evidence type="ECO:0000313" key="2">
    <source>
        <dbReference type="EMBL" id="CAB4127144.1"/>
    </source>
</evidence>
<keyword evidence="1" id="KW-0812">Transmembrane</keyword>
<dbReference type="EMBL" id="LR796203">
    <property type="protein sequence ID" value="CAB4127144.1"/>
    <property type="molecule type" value="Genomic_DNA"/>
</dbReference>
<feature type="transmembrane region" description="Helical" evidence="1">
    <location>
        <begin position="76"/>
        <end position="99"/>
    </location>
</feature>